<feature type="transmembrane region" description="Helical" evidence="6">
    <location>
        <begin position="141"/>
        <end position="163"/>
    </location>
</feature>
<comment type="similarity">
    <text evidence="2">Belongs to the autoinducer-2 exporter (AI-2E) (TC 2.A.86) family.</text>
</comment>
<evidence type="ECO:0000256" key="4">
    <source>
        <dbReference type="ARBA" id="ARBA00022989"/>
    </source>
</evidence>
<organism evidence="7 8">
    <name type="scientific">Jejudonia soesokkakensis</name>
    <dbReference type="NCBI Taxonomy" id="1323432"/>
    <lineage>
        <taxon>Bacteria</taxon>
        <taxon>Pseudomonadati</taxon>
        <taxon>Bacteroidota</taxon>
        <taxon>Flavobacteriia</taxon>
        <taxon>Flavobacteriales</taxon>
        <taxon>Flavobacteriaceae</taxon>
        <taxon>Jejudonia</taxon>
    </lineage>
</organism>
<feature type="transmembrane region" description="Helical" evidence="6">
    <location>
        <begin position="34"/>
        <end position="52"/>
    </location>
</feature>
<dbReference type="RefSeq" id="WP_380218465.1">
    <property type="nucleotide sequence ID" value="NZ_JBHTBN010000007.1"/>
</dbReference>
<feature type="transmembrane region" description="Helical" evidence="6">
    <location>
        <begin position="9"/>
        <end position="28"/>
    </location>
</feature>
<feature type="transmembrane region" description="Helical" evidence="6">
    <location>
        <begin position="266"/>
        <end position="285"/>
    </location>
</feature>
<feature type="transmembrane region" description="Helical" evidence="6">
    <location>
        <begin position="199"/>
        <end position="220"/>
    </location>
</feature>
<evidence type="ECO:0000313" key="8">
    <source>
        <dbReference type="Proteomes" id="UP001596415"/>
    </source>
</evidence>
<name>A0ABW2MU81_9FLAO</name>
<evidence type="ECO:0000256" key="2">
    <source>
        <dbReference type="ARBA" id="ARBA00009773"/>
    </source>
</evidence>
<reference evidence="8" key="1">
    <citation type="journal article" date="2019" name="Int. J. Syst. Evol. Microbiol.">
        <title>The Global Catalogue of Microorganisms (GCM) 10K type strain sequencing project: providing services to taxonomists for standard genome sequencing and annotation.</title>
        <authorList>
            <consortium name="The Broad Institute Genomics Platform"/>
            <consortium name="The Broad Institute Genome Sequencing Center for Infectious Disease"/>
            <person name="Wu L."/>
            <person name="Ma J."/>
        </authorList>
    </citation>
    <scope>NUCLEOTIDE SEQUENCE [LARGE SCALE GENOMIC DNA]</scope>
    <source>
        <strain evidence="8">CGMCC 1.16306</strain>
    </source>
</reference>
<sequence length="346" mass="38415">MSKATIPPHIIRQIFILLLILLMGTLIFKETLPYLSGVLGAITIYVLMRPWMTKLVKRGWNADLAAGVLMFISFIGILLPVAGIVLMLGNKIGEAVQNSERVVKAFKSQSQQWEDRLGYDLSSQIDGQAISSWLSENLQGLAGGTFNIFIAIGLMYFMLYYMLTNRRELRESMYEYVPINKDNLKTIGKEINHMVRSNALGIPMVAIAQGIIALIGFLIFGIEDPFFWFVIVTVGSMIPFVGTALGIIPVFILTLSTGTPLQAWGILIYGTVVVGATDNVIRLYVLKKLDNVHPLITLIGVIVGVPLFGFIGLIFGPLLISLFIVVVRIYRKEYGKKKQSTNQEVL</sequence>
<dbReference type="InterPro" id="IPR002549">
    <property type="entry name" value="AI-2E-like"/>
</dbReference>
<evidence type="ECO:0000256" key="5">
    <source>
        <dbReference type="ARBA" id="ARBA00023136"/>
    </source>
</evidence>
<evidence type="ECO:0000256" key="3">
    <source>
        <dbReference type="ARBA" id="ARBA00022692"/>
    </source>
</evidence>
<protein>
    <submittedName>
        <fullName evidence="7">AI-2E family transporter</fullName>
    </submittedName>
</protein>
<comment type="subcellular location">
    <subcellularLocation>
        <location evidence="1">Membrane</location>
        <topology evidence="1">Multi-pass membrane protein</topology>
    </subcellularLocation>
</comment>
<dbReference type="Proteomes" id="UP001596415">
    <property type="component" value="Unassembled WGS sequence"/>
</dbReference>
<dbReference type="PANTHER" id="PTHR21716">
    <property type="entry name" value="TRANSMEMBRANE PROTEIN"/>
    <property type="match status" value="1"/>
</dbReference>
<feature type="transmembrane region" description="Helical" evidence="6">
    <location>
        <begin position="297"/>
        <end position="330"/>
    </location>
</feature>
<dbReference type="EMBL" id="JBHTBN010000007">
    <property type="protein sequence ID" value="MFC7358492.1"/>
    <property type="molecule type" value="Genomic_DNA"/>
</dbReference>
<keyword evidence="3 6" id="KW-0812">Transmembrane</keyword>
<evidence type="ECO:0000313" key="7">
    <source>
        <dbReference type="EMBL" id="MFC7358492.1"/>
    </source>
</evidence>
<feature type="transmembrane region" description="Helical" evidence="6">
    <location>
        <begin position="226"/>
        <end position="254"/>
    </location>
</feature>
<dbReference type="PANTHER" id="PTHR21716:SF4">
    <property type="entry name" value="TRANSMEMBRANE PROTEIN 245"/>
    <property type="match status" value="1"/>
</dbReference>
<comment type="caution">
    <text evidence="7">The sequence shown here is derived from an EMBL/GenBank/DDBJ whole genome shotgun (WGS) entry which is preliminary data.</text>
</comment>
<evidence type="ECO:0000256" key="1">
    <source>
        <dbReference type="ARBA" id="ARBA00004141"/>
    </source>
</evidence>
<dbReference type="Pfam" id="PF01594">
    <property type="entry name" value="AI-2E_transport"/>
    <property type="match status" value="1"/>
</dbReference>
<gene>
    <name evidence="7" type="ORF">ACFQO1_12395</name>
</gene>
<accession>A0ABW2MU81</accession>
<keyword evidence="8" id="KW-1185">Reference proteome</keyword>
<evidence type="ECO:0000256" key="6">
    <source>
        <dbReference type="SAM" id="Phobius"/>
    </source>
</evidence>
<feature type="transmembrane region" description="Helical" evidence="6">
    <location>
        <begin position="64"/>
        <end position="88"/>
    </location>
</feature>
<proteinExistence type="inferred from homology"/>
<keyword evidence="4 6" id="KW-1133">Transmembrane helix</keyword>
<keyword evidence="5 6" id="KW-0472">Membrane</keyword>